<feature type="domain" description="PDZ" evidence="2">
    <location>
        <begin position="46"/>
        <end position="122"/>
    </location>
</feature>
<reference evidence="3" key="1">
    <citation type="journal article" date="2014" name="Front. Microbiol.">
        <title>High frequency of phylogenetically diverse reductive dehalogenase-homologous genes in deep subseafloor sedimentary metagenomes.</title>
        <authorList>
            <person name="Kawai M."/>
            <person name="Futagami T."/>
            <person name="Toyoda A."/>
            <person name="Takaki Y."/>
            <person name="Nishi S."/>
            <person name="Hori S."/>
            <person name="Arai W."/>
            <person name="Tsubouchi T."/>
            <person name="Morono Y."/>
            <person name="Uchiyama I."/>
            <person name="Ito T."/>
            <person name="Fujiyama A."/>
            <person name="Inagaki F."/>
            <person name="Takami H."/>
        </authorList>
    </citation>
    <scope>NUCLEOTIDE SEQUENCE</scope>
    <source>
        <strain evidence="3">Expedition CK06-06</strain>
    </source>
</reference>
<dbReference type="InterPro" id="IPR001478">
    <property type="entry name" value="PDZ"/>
</dbReference>
<dbReference type="AlphaFoldDB" id="X1H1G0"/>
<accession>X1H1G0</accession>
<evidence type="ECO:0000313" key="3">
    <source>
        <dbReference type="EMBL" id="GAH63966.1"/>
    </source>
</evidence>
<dbReference type="SMART" id="SM00228">
    <property type="entry name" value="PDZ"/>
    <property type="match status" value="2"/>
</dbReference>
<dbReference type="PANTHER" id="PTHR22939">
    <property type="entry name" value="SERINE PROTEASE FAMILY S1C HTRA-RELATED"/>
    <property type="match status" value="1"/>
</dbReference>
<gene>
    <name evidence="3" type="ORF">S03H2_48376</name>
</gene>
<feature type="domain" description="PDZ" evidence="2">
    <location>
        <begin position="126"/>
        <end position="207"/>
    </location>
</feature>
<dbReference type="SUPFAM" id="SSF50156">
    <property type="entry name" value="PDZ domain-like"/>
    <property type="match status" value="2"/>
</dbReference>
<evidence type="ECO:0000259" key="2">
    <source>
        <dbReference type="PROSITE" id="PS50106"/>
    </source>
</evidence>
<dbReference type="InterPro" id="IPR036034">
    <property type="entry name" value="PDZ_sf"/>
</dbReference>
<dbReference type="PROSITE" id="PS50106">
    <property type="entry name" value="PDZ"/>
    <property type="match status" value="2"/>
</dbReference>
<dbReference type="EMBL" id="BARU01030495">
    <property type="protein sequence ID" value="GAH63966.1"/>
    <property type="molecule type" value="Genomic_DNA"/>
</dbReference>
<sequence length="247" mass="27343">NMYTARYAAIGFAIPINLARNVVEKLIEYGEVKRGFVGIQHPVDGSDEITKDIQETMGLPSTDGVYVSIIIKDSPAEKAGLENEDVIITLDGAKVKNFNDFLLKIGTHSPGDTVILEIIRDKKERTITLTLADRDDFQDIASVSGAHLWRGIYVIDINDQMAQKYNLSGIESGVVIVKIDEKSPAAEANLSEGDVITEIDHKPVKNVRDFDKIKNELKDSEKNIIIYRARKISSGEIIKGYVAVRGK</sequence>
<proteinExistence type="inferred from homology"/>
<comment type="similarity">
    <text evidence="1">Belongs to the peptidase S1C family.</text>
</comment>
<protein>
    <recommendedName>
        <fullName evidence="2">PDZ domain-containing protein</fullName>
    </recommendedName>
</protein>
<dbReference type="Pfam" id="PF13180">
    <property type="entry name" value="PDZ_2"/>
    <property type="match status" value="2"/>
</dbReference>
<dbReference type="Gene3D" id="2.30.42.10">
    <property type="match status" value="2"/>
</dbReference>
<organism evidence="3">
    <name type="scientific">marine sediment metagenome</name>
    <dbReference type="NCBI Taxonomy" id="412755"/>
    <lineage>
        <taxon>unclassified sequences</taxon>
        <taxon>metagenomes</taxon>
        <taxon>ecological metagenomes</taxon>
    </lineage>
</organism>
<feature type="non-terminal residue" evidence="3">
    <location>
        <position position="1"/>
    </location>
</feature>
<evidence type="ECO:0000256" key="1">
    <source>
        <dbReference type="ARBA" id="ARBA00010541"/>
    </source>
</evidence>
<comment type="caution">
    <text evidence="3">The sequence shown here is derived from an EMBL/GenBank/DDBJ whole genome shotgun (WGS) entry which is preliminary data.</text>
</comment>
<dbReference type="PANTHER" id="PTHR22939:SF129">
    <property type="entry name" value="SERINE PROTEASE HTRA2, MITOCHONDRIAL"/>
    <property type="match status" value="1"/>
</dbReference>
<name>X1H1G0_9ZZZZ</name>